<accession>A0AAV7NHD1</accession>
<dbReference type="PANTHER" id="PTHR19446">
    <property type="entry name" value="REVERSE TRANSCRIPTASES"/>
    <property type="match status" value="1"/>
</dbReference>
<organism evidence="1 2">
    <name type="scientific">Pleurodeles waltl</name>
    <name type="common">Iberian ribbed newt</name>
    <dbReference type="NCBI Taxonomy" id="8319"/>
    <lineage>
        <taxon>Eukaryota</taxon>
        <taxon>Metazoa</taxon>
        <taxon>Chordata</taxon>
        <taxon>Craniata</taxon>
        <taxon>Vertebrata</taxon>
        <taxon>Euteleostomi</taxon>
        <taxon>Amphibia</taxon>
        <taxon>Batrachia</taxon>
        <taxon>Caudata</taxon>
        <taxon>Salamandroidea</taxon>
        <taxon>Salamandridae</taxon>
        <taxon>Pleurodelinae</taxon>
        <taxon>Pleurodeles</taxon>
    </lineage>
</organism>
<evidence type="ECO:0000313" key="1">
    <source>
        <dbReference type="EMBL" id="KAJ1115366.1"/>
    </source>
</evidence>
<gene>
    <name evidence="1" type="ORF">NDU88_003590</name>
</gene>
<dbReference type="Proteomes" id="UP001066276">
    <property type="component" value="Chromosome 8"/>
</dbReference>
<protein>
    <recommendedName>
        <fullName evidence="3">Reverse transcriptase</fullName>
    </recommendedName>
</protein>
<dbReference type="AlphaFoldDB" id="A0AAV7NHD1"/>
<name>A0AAV7NHD1_PLEWA</name>
<evidence type="ECO:0008006" key="3">
    <source>
        <dbReference type="Google" id="ProtNLM"/>
    </source>
</evidence>
<evidence type="ECO:0000313" key="2">
    <source>
        <dbReference type="Proteomes" id="UP001066276"/>
    </source>
</evidence>
<keyword evidence="2" id="KW-1185">Reference proteome</keyword>
<proteinExistence type="predicted"/>
<sequence length="255" mass="29277">MGEGQVPERFPGCKFRRLLRKLQRLYELKHRGWDVDNELEETENGLAEHLREESRKIIFWTRTSNLEKGEKCNSFFFKNVHLAQTPLVELQDSEGNLASEHYGELYLPKSSARSQVDCFLKNIPKTLGQEERQGLNAPFTLAELHLSAMTSKRGNTPGSDGHPVELYVKLWDLIGPDLLDLYEEMVGKGSMRQSLRKGMITLLYKQKGEKEDLKNWRPISLLNVDYKILVKAMANHLKKEIETIVHTDPSCVIPG</sequence>
<dbReference type="EMBL" id="JANPWB010000012">
    <property type="protein sequence ID" value="KAJ1115366.1"/>
    <property type="molecule type" value="Genomic_DNA"/>
</dbReference>
<reference evidence="1" key="1">
    <citation type="journal article" date="2022" name="bioRxiv">
        <title>Sequencing and chromosome-scale assembly of the giantPleurodeles waltlgenome.</title>
        <authorList>
            <person name="Brown T."/>
            <person name="Elewa A."/>
            <person name="Iarovenko S."/>
            <person name="Subramanian E."/>
            <person name="Araus A.J."/>
            <person name="Petzold A."/>
            <person name="Susuki M."/>
            <person name="Suzuki K.-i.T."/>
            <person name="Hayashi T."/>
            <person name="Toyoda A."/>
            <person name="Oliveira C."/>
            <person name="Osipova E."/>
            <person name="Leigh N.D."/>
            <person name="Simon A."/>
            <person name="Yun M.H."/>
        </authorList>
    </citation>
    <scope>NUCLEOTIDE SEQUENCE</scope>
    <source>
        <strain evidence="1">20211129_DDA</strain>
        <tissue evidence="1">Liver</tissue>
    </source>
</reference>
<comment type="caution">
    <text evidence="1">The sequence shown here is derived from an EMBL/GenBank/DDBJ whole genome shotgun (WGS) entry which is preliminary data.</text>
</comment>